<evidence type="ECO:0000313" key="2">
    <source>
        <dbReference type="EMBL" id="KAG2423596.1"/>
    </source>
</evidence>
<dbReference type="Proteomes" id="UP000650467">
    <property type="component" value="Unassembled WGS sequence"/>
</dbReference>
<protein>
    <submittedName>
        <fullName evidence="2">Uncharacterized protein</fullName>
    </submittedName>
</protein>
<sequence>MGAAHTCANSTCAEPPNTKPEASPAAGIISEPASSDQPRAPVTCAASQAAKDGATAAPPGCAELSTAGATNVKPEAPQAVGTSSEPASSAQPRASVTRTASQAAKNGAAAAPPGWATKTAVKGLTYLARSMEPDVVIYAPIDPPKQ</sequence>
<reference evidence="2" key="1">
    <citation type="journal article" date="2020" name="bioRxiv">
        <title>Comparative genomics of Chlamydomonas.</title>
        <authorList>
            <person name="Craig R.J."/>
            <person name="Hasan A.R."/>
            <person name="Ness R.W."/>
            <person name="Keightley P.D."/>
        </authorList>
    </citation>
    <scope>NUCLEOTIDE SEQUENCE</scope>
    <source>
        <strain evidence="2">SAG 7.73</strain>
    </source>
</reference>
<accession>A0A835VSB7</accession>
<feature type="compositionally biased region" description="Polar residues" evidence="1">
    <location>
        <begin position="80"/>
        <end position="102"/>
    </location>
</feature>
<evidence type="ECO:0000313" key="3">
    <source>
        <dbReference type="Proteomes" id="UP000650467"/>
    </source>
</evidence>
<dbReference type="AlphaFoldDB" id="A0A835VSB7"/>
<gene>
    <name evidence="2" type="ORF">HXX76_015233</name>
</gene>
<proteinExistence type="predicted"/>
<evidence type="ECO:0000256" key="1">
    <source>
        <dbReference type="SAM" id="MobiDB-lite"/>
    </source>
</evidence>
<name>A0A835VSB7_CHLIN</name>
<keyword evidence="3" id="KW-1185">Reference proteome</keyword>
<feature type="region of interest" description="Disordered" evidence="1">
    <location>
        <begin position="1"/>
        <end position="114"/>
    </location>
</feature>
<comment type="caution">
    <text evidence="2">The sequence shown here is derived from an EMBL/GenBank/DDBJ whole genome shotgun (WGS) entry which is preliminary data.</text>
</comment>
<dbReference type="EMBL" id="JAEHOC010000077">
    <property type="protein sequence ID" value="KAG2423596.1"/>
    <property type="molecule type" value="Genomic_DNA"/>
</dbReference>
<feature type="compositionally biased region" description="Low complexity" evidence="1">
    <location>
        <begin position="103"/>
        <end position="114"/>
    </location>
</feature>
<organism evidence="2 3">
    <name type="scientific">Chlamydomonas incerta</name>
    <dbReference type="NCBI Taxonomy" id="51695"/>
    <lineage>
        <taxon>Eukaryota</taxon>
        <taxon>Viridiplantae</taxon>
        <taxon>Chlorophyta</taxon>
        <taxon>core chlorophytes</taxon>
        <taxon>Chlorophyceae</taxon>
        <taxon>CS clade</taxon>
        <taxon>Chlamydomonadales</taxon>
        <taxon>Chlamydomonadaceae</taxon>
        <taxon>Chlamydomonas</taxon>
    </lineage>
</organism>